<organism evidence="2 3">
    <name type="scientific">Nitrospira tepida</name>
    <dbReference type="NCBI Taxonomy" id="2973512"/>
    <lineage>
        <taxon>Bacteria</taxon>
        <taxon>Pseudomonadati</taxon>
        <taxon>Nitrospirota</taxon>
        <taxon>Nitrospiria</taxon>
        <taxon>Nitrospirales</taxon>
        <taxon>Nitrospiraceae</taxon>
        <taxon>Nitrospira</taxon>
    </lineage>
</organism>
<dbReference type="KEGG" id="nti:DNFV4_00352"/>
<dbReference type="GO" id="GO:0016491">
    <property type="term" value="F:oxidoreductase activity"/>
    <property type="evidence" value="ECO:0007669"/>
    <property type="project" value="UniProtKB-KW"/>
</dbReference>
<reference evidence="2" key="1">
    <citation type="submission" date="2022-10" db="EMBL/GenBank/DDBJ databases">
        <authorList>
            <person name="Koch H."/>
        </authorList>
    </citation>
    <scope>NUCLEOTIDE SEQUENCE</scope>
    <source>
        <strain evidence="2">DNF</strain>
    </source>
</reference>
<sequence>MTFYEEMREFVLRHGAINNPYLDRFKTAEITDQEFHEFAVEFYNFARFFPRILAAQLVNTEDEQVADELTKVLYSELGDGETRRRHELLYRDFLRSVGISVHDAMVRPMLPSTRAYIDGMEQLYSDGNHARALGASFGLENMAITMWDHLIPGLSILKSQRYPAMDMTYFTFHRQLEASHEEAMAQAVAAVGGANDGGNERMTEQEKADFRYGVNAVLNYLEGFWMGLEHRSAGSAKTWEHLAQRQAS</sequence>
<dbReference type="Gene3D" id="1.20.910.10">
    <property type="entry name" value="Heme oxygenase-like"/>
    <property type="match status" value="1"/>
</dbReference>
<evidence type="ECO:0000313" key="3">
    <source>
        <dbReference type="Proteomes" id="UP001179121"/>
    </source>
</evidence>
<evidence type="ECO:0000256" key="1">
    <source>
        <dbReference type="ARBA" id="ARBA00023002"/>
    </source>
</evidence>
<dbReference type="InterPro" id="IPR016084">
    <property type="entry name" value="Haem_Oase-like_multi-hlx"/>
</dbReference>
<proteinExistence type="predicted"/>
<dbReference type="EMBL" id="OX365700">
    <property type="protein sequence ID" value="CAI4029932.1"/>
    <property type="molecule type" value="Genomic_DNA"/>
</dbReference>
<dbReference type="InterPro" id="IPR039068">
    <property type="entry name" value="PqqC-like"/>
</dbReference>
<dbReference type="Proteomes" id="UP001179121">
    <property type="component" value="Chromosome"/>
</dbReference>
<evidence type="ECO:0000313" key="2">
    <source>
        <dbReference type="EMBL" id="CAI4029932.1"/>
    </source>
</evidence>
<dbReference type="AlphaFoldDB" id="A0AA86T413"/>
<dbReference type="PANTHER" id="PTHR40279">
    <property type="entry name" value="PQQC-LIKE PROTEIN"/>
    <property type="match status" value="1"/>
</dbReference>
<dbReference type="RefSeq" id="WP_289266946.1">
    <property type="nucleotide sequence ID" value="NZ_OX365700.1"/>
</dbReference>
<dbReference type="SUPFAM" id="SSF48613">
    <property type="entry name" value="Heme oxygenase-like"/>
    <property type="match status" value="1"/>
</dbReference>
<keyword evidence="3" id="KW-1185">Reference proteome</keyword>
<gene>
    <name evidence="2" type="ORF">DNFV4_00352</name>
</gene>
<protein>
    <submittedName>
        <fullName evidence="2">Iron-containing redox enzyme family protein</fullName>
    </submittedName>
</protein>
<name>A0AA86T413_9BACT</name>
<dbReference type="Pfam" id="PF14518">
    <property type="entry name" value="Haem_oxygenas_2"/>
    <property type="match status" value="1"/>
</dbReference>
<dbReference type="SMART" id="SM01236">
    <property type="entry name" value="Haem_oxygenase_2"/>
    <property type="match status" value="1"/>
</dbReference>
<keyword evidence="1" id="KW-0560">Oxidoreductase</keyword>
<accession>A0AA86T413</accession>
<dbReference type="PANTHER" id="PTHR40279:SF3">
    <property type="entry name" value="4-AMINOBENZOATE SYNTHASE"/>
    <property type="match status" value="1"/>
</dbReference>